<comment type="caution">
    <text evidence="3">The sequence shown here is derived from an EMBL/GenBank/DDBJ whole genome shotgun (WGS) entry which is preliminary data.</text>
</comment>
<evidence type="ECO:0000313" key="4">
    <source>
        <dbReference type="Proteomes" id="UP000561438"/>
    </source>
</evidence>
<keyword evidence="1" id="KW-0460">Magnesium</keyword>
<protein>
    <submittedName>
        <fullName evidence="3">Nucleotidyltransferase family protein</fullName>
    </submittedName>
</protein>
<accession>A0A850GYK9</accession>
<dbReference type="PANTHER" id="PTHR43777">
    <property type="entry name" value="MOLYBDENUM COFACTOR CYTIDYLYLTRANSFERASE"/>
    <property type="match status" value="1"/>
</dbReference>
<dbReference type="InterPro" id="IPR025877">
    <property type="entry name" value="MobA-like_NTP_Trfase"/>
</dbReference>
<reference evidence="3 4" key="1">
    <citation type="submission" date="2020-06" db="EMBL/GenBank/DDBJ databases">
        <title>Altererythrobacter sp. HHU K3-1.</title>
        <authorList>
            <person name="Zhang D."/>
            <person name="Xue H."/>
        </authorList>
    </citation>
    <scope>NUCLEOTIDE SEQUENCE [LARGE SCALE GENOMIC DNA]</scope>
    <source>
        <strain evidence="3 4">HHU K3-1</strain>
    </source>
</reference>
<organism evidence="3 4">
    <name type="scientific">Qipengyuania atrilutea</name>
    <dbReference type="NCBI Taxonomy" id="2744473"/>
    <lineage>
        <taxon>Bacteria</taxon>
        <taxon>Pseudomonadati</taxon>
        <taxon>Pseudomonadota</taxon>
        <taxon>Alphaproteobacteria</taxon>
        <taxon>Sphingomonadales</taxon>
        <taxon>Erythrobacteraceae</taxon>
        <taxon>Qipengyuania</taxon>
    </lineage>
</organism>
<dbReference type="Gene3D" id="3.90.550.10">
    <property type="entry name" value="Spore Coat Polysaccharide Biosynthesis Protein SpsA, Chain A"/>
    <property type="match status" value="1"/>
</dbReference>
<dbReference type="AlphaFoldDB" id="A0A850GYK9"/>
<evidence type="ECO:0000256" key="1">
    <source>
        <dbReference type="ARBA" id="ARBA00022842"/>
    </source>
</evidence>
<proteinExistence type="predicted"/>
<dbReference type="SUPFAM" id="SSF53448">
    <property type="entry name" value="Nucleotide-diphospho-sugar transferases"/>
    <property type="match status" value="1"/>
</dbReference>
<dbReference type="Proteomes" id="UP000561438">
    <property type="component" value="Unassembled WGS sequence"/>
</dbReference>
<name>A0A850GYK9_9SPHN</name>
<dbReference type="PANTHER" id="PTHR43777:SF1">
    <property type="entry name" value="MOLYBDENUM COFACTOR CYTIDYLYLTRANSFERASE"/>
    <property type="match status" value="1"/>
</dbReference>
<feature type="domain" description="MobA-like NTP transferase" evidence="2">
    <location>
        <begin position="15"/>
        <end position="168"/>
    </location>
</feature>
<dbReference type="GO" id="GO:0016779">
    <property type="term" value="F:nucleotidyltransferase activity"/>
    <property type="evidence" value="ECO:0007669"/>
    <property type="project" value="UniProtKB-ARBA"/>
</dbReference>
<gene>
    <name evidence="3" type="ORF">HUV48_06785</name>
</gene>
<keyword evidence="4" id="KW-1185">Reference proteome</keyword>
<dbReference type="EMBL" id="JABWGV010000002">
    <property type="protein sequence ID" value="NVD44724.1"/>
    <property type="molecule type" value="Genomic_DNA"/>
</dbReference>
<dbReference type="InterPro" id="IPR029044">
    <property type="entry name" value="Nucleotide-diphossugar_trans"/>
</dbReference>
<keyword evidence="3" id="KW-0808">Transferase</keyword>
<dbReference type="CDD" id="cd04182">
    <property type="entry name" value="GT_2_like_f"/>
    <property type="match status" value="1"/>
</dbReference>
<dbReference type="RefSeq" id="WP_176267029.1">
    <property type="nucleotide sequence ID" value="NZ_JABWGV010000002.1"/>
</dbReference>
<sequence length="200" mass="20356">MNGFDRTPDARTAIALLAAGLGSRFGGGKLDASIAGKPLGIWSVEAAEAAGFRKRILVVGPVAPSFAEGCEGWTTAVNEEPGKGLSGSIRAAVRTARKLSASRLVIALADMPLLTTRHLQAIASGDTAAFTAYPGGRPGVPAAFGESLFGRLEALGDDEGAAAIASEMEHALISPGDDTLLCDVDTPEDQAKIAQILGAT</sequence>
<dbReference type="Pfam" id="PF12804">
    <property type="entry name" value="NTP_transf_3"/>
    <property type="match status" value="1"/>
</dbReference>
<evidence type="ECO:0000313" key="3">
    <source>
        <dbReference type="EMBL" id="NVD44724.1"/>
    </source>
</evidence>
<evidence type="ECO:0000259" key="2">
    <source>
        <dbReference type="Pfam" id="PF12804"/>
    </source>
</evidence>